<dbReference type="InterPro" id="IPR010845">
    <property type="entry name" value="FlaF"/>
</dbReference>
<proteinExistence type="predicted"/>
<name>A0ABU6HIH4_9RHOB</name>
<keyword evidence="1" id="KW-0969">Cilium</keyword>
<gene>
    <name evidence="1" type="primary">flaF</name>
    <name evidence="1" type="ORF">VK792_10040</name>
</gene>
<sequence length="130" mass="14579">MTLAAQTQPTHGYYQTRDNVLATRSAKSLEYEIISRITYRLGQAARIKKTDYPGLVAALHENRRLWTVLAADLMDPDNMLPDDLRARLLYLAEFVSVHTGKVLSNSAKVKPLVDVNLAVLRGLKQPEETS</sequence>
<evidence type="ECO:0000313" key="1">
    <source>
        <dbReference type="EMBL" id="MEC3861624.1"/>
    </source>
</evidence>
<dbReference type="Pfam" id="PF07309">
    <property type="entry name" value="FlaF"/>
    <property type="match status" value="1"/>
</dbReference>
<reference evidence="1 2" key="1">
    <citation type="submission" date="2024-01" db="EMBL/GenBank/DDBJ databases">
        <title>Mesobacterium rodlantinim sp. nov., isolated from shallow sea hydrothermal systems off Kueishantao Island.</title>
        <authorList>
            <person name="Su Z."/>
            <person name="Tang K."/>
        </authorList>
    </citation>
    <scope>NUCLEOTIDE SEQUENCE [LARGE SCALE GENOMIC DNA]</scope>
    <source>
        <strain evidence="1 2">TK19101</strain>
    </source>
</reference>
<comment type="caution">
    <text evidence="1">The sequence shown here is derived from an EMBL/GenBank/DDBJ whole genome shotgun (WGS) entry which is preliminary data.</text>
</comment>
<accession>A0ABU6HIH4</accession>
<keyword evidence="2" id="KW-1185">Reference proteome</keyword>
<dbReference type="EMBL" id="JAYLLH010000011">
    <property type="protein sequence ID" value="MEC3861624.1"/>
    <property type="molecule type" value="Genomic_DNA"/>
</dbReference>
<keyword evidence="1" id="KW-0966">Cell projection</keyword>
<dbReference type="Proteomes" id="UP001348149">
    <property type="component" value="Unassembled WGS sequence"/>
</dbReference>
<evidence type="ECO:0000313" key="2">
    <source>
        <dbReference type="Proteomes" id="UP001348149"/>
    </source>
</evidence>
<keyword evidence="1" id="KW-0282">Flagellum</keyword>
<dbReference type="NCBIfam" id="NF009435">
    <property type="entry name" value="PRK12794.1"/>
    <property type="match status" value="1"/>
</dbReference>
<organism evidence="1 2">
    <name type="scientific">Mesobacterium hydrothermale</name>
    <dbReference type="NCBI Taxonomy" id="3111907"/>
    <lineage>
        <taxon>Bacteria</taxon>
        <taxon>Pseudomonadati</taxon>
        <taxon>Pseudomonadota</taxon>
        <taxon>Alphaproteobacteria</taxon>
        <taxon>Rhodobacterales</taxon>
        <taxon>Roseobacteraceae</taxon>
        <taxon>Mesobacterium</taxon>
    </lineage>
</organism>
<protein>
    <submittedName>
        <fullName evidence="1">Flagellar biosynthesis regulator FlaF</fullName>
    </submittedName>
</protein>